<gene>
    <name evidence="1" type="ORF">K402DRAFT_424811</name>
</gene>
<keyword evidence="2" id="KW-1185">Reference proteome</keyword>
<reference evidence="1" key="1">
    <citation type="journal article" date="2020" name="Stud. Mycol.">
        <title>101 Dothideomycetes genomes: a test case for predicting lifestyles and emergence of pathogens.</title>
        <authorList>
            <person name="Haridas S."/>
            <person name="Albert R."/>
            <person name="Binder M."/>
            <person name="Bloem J."/>
            <person name="Labutti K."/>
            <person name="Salamov A."/>
            <person name="Andreopoulos B."/>
            <person name="Baker S."/>
            <person name="Barry K."/>
            <person name="Bills G."/>
            <person name="Bluhm B."/>
            <person name="Cannon C."/>
            <person name="Castanera R."/>
            <person name="Culley D."/>
            <person name="Daum C."/>
            <person name="Ezra D."/>
            <person name="Gonzalez J."/>
            <person name="Henrissat B."/>
            <person name="Kuo A."/>
            <person name="Liang C."/>
            <person name="Lipzen A."/>
            <person name="Lutzoni F."/>
            <person name="Magnuson J."/>
            <person name="Mondo S."/>
            <person name="Nolan M."/>
            <person name="Ohm R."/>
            <person name="Pangilinan J."/>
            <person name="Park H.-J."/>
            <person name="Ramirez L."/>
            <person name="Alfaro M."/>
            <person name="Sun H."/>
            <person name="Tritt A."/>
            <person name="Yoshinaga Y."/>
            <person name="Zwiers L.-H."/>
            <person name="Turgeon B."/>
            <person name="Goodwin S."/>
            <person name="Spatafora J."/>
            <person name="Crous P."/>
            <person name="Grigoriev I."/>
        </authorList>
    </citation>
    <scope>NUCLEOTIDE SEQUENCE</scope>
    <source>
        <strain evidence="1">CBS 113979</strain>
    </source>
</reference>
<name>A0A6G1GMD8_9PEZI</name>
<proteinExistence type="predicted"/>
<protein>
    <submittedName>
        <fullName evidence="1">Uncharacterized protein</fullName>
    </submittedName>
</protein>
<dbReference type="Proteomes" id="UP000800041">
    <property type="component" value="Unassembled WGS sequence"/>
</dbReference>
<organism evidence="1 2">
    <name type="scientific">Aulographum hederae CBS 113979</name>
    <dbReference type="NCBI Taxonomy" id="1176131"/>
    <lineage>
        <taxon>Eukaryota</taxon>
        <taxon>Fungi</taxon>
        <taxon>Dikarya</taxon>
        <taxon>Ascomycota</taxon>
        <taxon>Pezizomycotina</taxon>
        <taxon>Dothideomycetes</taxon>
        <taxon>Pleosporomycetidae</taxon>
        <taxon>Aulographales</taxon>
        <taxon>Aulographaceae</taxon>
    </lineage>
</organism>
<accession>A0A6G1GMD8</accession>
<dbReference type="AlphaFoldDB" id="A0A6G1GMD8"/>
<evidence type="ECO:0000313" key="1">
    <source>
        <dbReference type="EMBL" id="KAF1982091.1"/>
    </source>
</evidence>
<dbReference type="EMBL" id="ML977188">
    <property type="protein sequence ID" value="KAF1982091.1"/>
    <property type="molecule type" value="Genomic_DNA"/>
</dbReference>
<sequence>MIDHSNVSATKAKNIAIPAMWRGSPYSYADMDDESDEWPSTFFLDTLALARCQRLVYHTR</sequence>
<evidence type="ECO:0000313" key="2">
    <source>
        <dbReference type="Proteomes" id="UP000800041"/>
    </source>
</evidence>